<dbReference type="InterPro" id="IPR029052">
    <property type="entry name" value="Metallo-depent_PP-like"/>
</dbReference>
<organism evidence="2 3">
    <name type="scientific">Rhodanobacter aciditrophus</name>
    <dbReference type="NCBI Taxonomy" id="1623218"/>
    <lineage>
        <taxon>Bacteria</taxon>
        <taxon>Pseudomonadati</taxon>
        <taxon>Pseudomonadota</taxon>
        <taxon>Gammaproteobacteria</taxon>
        <taxon>Lysobacterales</taxon>
        <taxon>Rhodanobacteraceae</taxon>
        <taxon>Rhodanobacter</taxon>
    </lineage>
</organism>
<sequence length="441" mass="50125">MQPTFITIENTPFHQQVIQRLPTQWENWPTDKGSRNDHTNNLPLVTKALHKKECQWPKKPVVFISDPHADAEAFEMSLVAAGVIEKTSEQLGDFSLTAYGKSVEVIIGGDCLDKGPSNLDLLRSIKALYKVKAKITLLAGNHDLRLRMGLLSMKRKKDAGNQHLFVRMGKKIVPLFKEVFEQYLEGTDWGKKIPDEDTCRRKLFPDEHWFNEFPFHAAGFLTAEGIDREVKKMHSKVEKFERHCLDAGLSLRHVYAAALHCQKLFLSKKGEFSWFFRKMELVTKRGSFLFLHAGLDDIMSQMLLKNGTKYVNKAFHKNLKRRDLFGFYYSSIANTFRTKYRDADLPLTEKGVKAIHKSGVKAVVQGHVNRVQGQRLALKKGLIHIEADITLDRNSRQLEGLEGTGVGATLINKEQGIVGISCDYPSIKVLDPEQFTLLYAA</sequence>
<dbReference type="SUPFAM" id="SSF56300">
    <property type="entry name" value="Metallo-dependent phosphatases"/>
    <property type="match status" value="1"/>
</dbReference>
<dbReference type="EMBL" id="JBHTMN010000017">
    <property type="protein sequence ID" value="MFD1384628.1"/>
    <property type="molecule type" value="Genomic_DNA"/>
</dbReference>
<dbReference type="Gene3D" id="3.60.21.10">
    <property type="match status" value="1"/>
</dbReference>
<reference evidence="3" key="1">
    <citation type="journal article" date="2019" name="Int. J. Syst. Evol. Microbiol.">
        <title>The Global Catalogue of Microorganisms (GCM) 10K type strain sequencing project: providing services to taxonomists for standard genome sequencing and annotation.</title>
        <authorList>
            <consortium name="The Broad Institute Genomics Platform"/>
            <consortium name="The Broad Institute Genome Sequencing Center for Infectious Disease"/>
            <person name="Wu L."/>
            <person name="Ma J."/>
        </authorList>
    </citation>
    <scope>NUCLEOTIDE SEQUENCE [LARGE SCALE GENOMIC DNA]</scope>
    <source>
        <strain evidence="3">JCM 30774</strain>
    </source>
</reference>
<dbReference type="Proteomes" id="UP001597059">
    <property type="component" value="Unassembled WGS sequence"/>
</dbReference>
<evidence type="ECO:0000259" key="1">
    <source>
        <dbReference type="Pfam" id="PF00149"/>
    </source>
</evidence>
<proteinExistence type="predicted"/>
<dbReference type="PANTHER" id="PTHR46546:SF4">
    <property type="entry name" value="SHEWANELLA-LIKE PROTEIN PHOSPHATASE 1"/>
    <property type="match status" value="1"/>
</dbReference>
<dbReference type="RefSeq" id="WP_377369036.1">
    <property type="nucleotide sequence ID" value="NZ_JBHTMN010000017.1"/>
</dbReference>
<feature type="domain" description="Calcineurin-like phosphoesterase" evidence="1">
    <location>
        <begin position="60"/>
        <end position="170"/>
    </location>
</feature>
<dbReference type="CDD" id="cd00838">
    <property type="entry name" value="MPP_superfamily"/>
    <property type="match status" value="1"/>
</dbReference>
<name>A0ABW4B504_9GAMM</name>
<evidence type="ECO:0000313" key="3">
    <source>
        <dbReference type="Proteomes" id="UP001597059"/>
    </source>
</evidence>
<comment type="caution">
    <text evidence="2">The sequence shown here is derived from an EMBL/GenBank/DDBJ whole genome shotgun (WGS) entry which is preliminary data.</text>
</comment>
<protein>
    <submittedName>
        <fullName evidence="2">Metallophosphoesterase</fullName>
    </submittedName>
</protein>
<keyword evidence="3" id="KW-1185">Reference proteome</keyword>
<dbReference type="PANTHER" id="PTHR46546">
    <property type="entry name" value="SHEWANELLA-LIKE PROTEIN PHOSPHATASE 1"/>
    <property type="match status" value="1"/>
</dbReference>
<gene>
    <name evidence="2" type="ORF">ACFQ45_14755</name>
</gene>
<dbReference type="Pfam" id="PF00149">
    <property type="entry name" value="Metallophos"/>
    <property type="match status" value="1"/>
</dbReference>
<accession>A0ABW4B504</accession>
<evidence type="ECO:0000313" key="2">
    <source>
        <dbReference type="EMBL" id="MFD1384628.1"/>
    </source>
</evidence>
<dbReference type="InterPro" id="IPR004843">
    <property type="entry name" value="Calcineurin-like_PHP"/>
</dbReference>